<dbReference type="NCBIfam" id="TIGR02218">
    <property type="entry name" value="phg_TIGR02218"/>
    <property type="match status" value="1"/>
</dbReference>
<gene>
    <name evidence="2" type="ORF">AAW51_3998</name>
</gene>
<dbReference type="Pfam" id="PF09356">
    <property type="entry name" value="Phage_BR0599"/>
    <property type="match status" value="1"/>
</dbReference>
<sequence>MNYLTQEQSVHHGQPQELYRFAQGTQRWLYTSVQESIGYQSETYEPAPITRSQIEQSNELSRNGIEVRVPRDLPLAALFIAAPPEGVVSLTIYRRHTGPGAEASEFVTYWKGRVMVARLAGAEATLKCEPVGSSLKRLGLRARYQINCRHVLYSSGCGALRDSFRVDGSVAAVSGISVQVATAASRENGYFVGGYLQSTAGARMVVAHAGIDLTLAAPLLGLAVGDPVQLYAGCDHSTSHCHKRFNNLDNFGGFPFIPWKNPFSGDAIV</sequence>
<dbReference type="Proteomes" id="UP000035352">
    <property type="component" value="Chromosome"/>
</dbReference>
<name>A0A0G3BML2_9BURK</name>
<dbReference type="EMBL" id="CP011371">
    <property type="protein sequence ID" value="AKJ30689.1"/>
    <property type="molecule type" value="Genomic_DNA"/>
</dbReference>
<evidence type="ECO:0000259" key="1">
    <source>
        <dbReference type="Pfam" id="PF09356"/>
    </source>
</evidence>
<evidence type="ECO:0000313" key="3">
    <source>
        <dbReference type="Proteomes" id="UP000035352"/>
    </source>
</evidence>
<dbReference type="STRING" id="413882.AAW51_3998"/>
<proteinExistence type="predicted"/>
<keyword evidence="3" id="KW-1185">Reference proteome</keyword>
<dbReference type="AlphaFoldDB" id="A0A0G3BML2"/>
<dbReference type="OrthoDB" id="6872689at2"/>
<reference evidence="2 3" key="1">
    <citation type="submission" date="2015-05" db="EMBL/GenBank/DDBJ databases">
        <authorList>
            <person name="Tang B."/>
            <person name="Yu Y."/>
        </authorList>
    </citation>
    <scope>NUCLEOTIDE SEQUENCE [LARGE SCALE GENOMIC DNA]</scope>
    <source>
        <strain evidence="2 3">DSM 7029</strain>
    </source>
</reference>
<dbReference type="InterPro" id="IPR018964">
    <property type="entry name" value="Phage_phiJL001_Gp84_C"/>
</dbReference>
<feature type="domain" description="Bacteriophage phiJL001 Gp84 C-terminal" evidence="1">
    <location>
        <begin position="189"/>
        <end position="260"/>
    </location>
</feature>
<dbReference type="KEGG" id="pbh:AAW51_3998"/>
<organism evidence="2 3">
    <name type="scientific">Caldimonas brevitalea</name>
    <dbReference type="NCBI Taxonomy" id="413882"/>
    <lineage>
        <taxon>Bacteria</taxon>
        <taxon>Pseudomonadati</taxon>
        <taxon>Pseudomonadota</taxon>
        <taxon>Betaproteobacteria</taxon>
        <taxon>Burkholderiales</taxon>
        <taxon>Sphaerotilaceae</taxon>
        <taxon>Caldimonas</taxon>
    </lineage>
</organism>
<protein>
    <submittedName>
        <fullName evidence="2">Phage FAD/FMN-containing dehydrogenase</fullName>
    </submittedName>
</protein>
<evidence type="ECO:0000313" key="2">
    <source>
        <dbReference type="EMBL" id="AKJ30689.1"/>
    </source>
</evidence>
<dbReference type="InterPro" id="IPR011928">
    <property type="entry name" value="Phage_phiJL001_Gp84"/>
</dbReference>
<dbReference type="RefSeq" id="WP_047196004.1">
    <property type="nucleotide sequence ID" value="NZ_CP011371.1"/>
</dbReference>
<accession>A0A0G3BML2</accession>